<dbReference type="RefSeq" id="WP_083072726.1">
    <property type="nucleotide sequence ID" value="NZ_AP022615.1"/>
</dbReference>
<dbReference type="GO" id="GO:0006355">
    <property type="term" value="P:regulation of DNA-templated transcription"/>
    <property type="evidence" value="ECO:0007669"/>
    <property type="project" value="InterPro"/>
</dbReference>
<sequence>MAKTITLRLSDHQYDLIKRYAGNDGQSMNAWIEALVAVEDMRRRCTAHDQWMSNNPEAVTFAETLADQNLEALSRR</sequence>
<dbReference type="OrthoDB" id="4735652at2"/>
<proteinExistence type="predicted"/>
<dbReference type="Proteomes" id="UP000192566">
    <property type="component" value="Unassembled WGS sequence"/>
</dbReference>
<evidence type="ECO:0000313" key="1">
    <source>
        <dbReference type="EMBL" id="ORA75689.1"/>
    </source>
</evidence>
<comment type="caution">
    <text evidence="1">The sequence shown here is derived from an EMBL/GenBank/DDBJ whole genome shotgun (WGS) entry which is preliminary data.</text>
</comment>
<name>A0A1X0DTX1_MYCHE</name>
<protein>
    <submittedName>
        <fullName evidence="1">Uncharacterized protein</fullName>
    </submittedName>
</protein>
<gene>
    <name evidence="1" type="ORF">BST25_04415</name>
</gene>
<reference evidence="1 2" key="1">
    <citation type="submission" date="2017-02" db="EMBL/GenBank/DDBJ databases">
        <title>The new phylogeny of genus Mycobacterium.</title>
        <authorList>
            <person name="Tortoli E."/>
            <person name="Trovato A."/>
            <person name="Cirillo D.M."/>
        </authorList>
    </citation>
    <scope>NUCLEOTIDE SEQUENCE [LARGE SCALE GENOMIC DNA]</scope>
    <source>
        <strain evidence="1 2">DSM 44471</strain>
    </source>
</reference>
<dbReference type="EMBL" id="MVHR01000004">
    <property type="protein sequence ID" value="ORA75689.1"/>
    <property type="molecule type" value="Genomic_DNA"/>
</dbReference>
<dbReference type="InterPro" id="IPR010985">
    <property type="entry name" value="Ribbon_hlx_hlx"/>
</dbReference>
<keyword evidence="2" id="KW-1185">Reference proteome</keyword>
<dbReference type="SUPFAM" id="SSF47598">
    <property type="entry name" value="Ribbon-helix-helix"/>
    <property type="match status" value="1"/>
</dbReference>
<organism evidence="1 2">
    <name type="scientific">Mycobacterium heidelbergense</name>
    <dbReference type="NCBI Taxonomy" id="53376"/>
    <lineage>
        <taxon>Bacteria</taxon>
        <taxon>Bacillati</taxon>
        <taxon>Actinomycetota</taxon>
        <taxon>Actinomycetes</taxon>
        <taxon>Mycobacteriales</taxon>
        <taxon>Mycobacteriaceae</taxon>
        <taxon>Mycobacterium</taxon>
        <taxon>Mycobacterium simiae complex</taxon>
    </lineage>
</organism>
<dbReference type="AlphaFoldDB" id="A0A1X0DTX1"/>
<evidence type="ECO:0000313" key="2">
    <source>
        <dbReference type="Proteomes" id="UP000192566"/>
    </source>
</evidence>
<accession>A0A1X0DTX1</accession>